<gene>
    <name evidence="1" type="ORF">UFB30_04155</name>
</gene>
<dbReference type="EMBL" id="JAXQNN010000001">
    <property type="protein sequence ID" value="MDZ5711401.1"/>
    <property type="molecule type" value="Genomic_DNA"/>
</dbReference>
<evidence type="ECO:0000313" key="1">
    <source>
        <dbReference type="EMBL" id="MDZ5711401.1"/>
    </source>
</evidence>
<sequence>MGKFEEIEKRLRVLKLAHEEGLLQDKDLNNIQQLINELFVKLSQPESKRRDYSALLEEYDLEEEDLSGYYG</sequence>
<accession>A0ABU5KKD2</accession>
<evidence type="ECO:0000313" key="2">
    <source>
        <dbReference type="Proteomes" id="UP001292084"/>
    </source>
</evidence>
<name>A0ABU5KKD2_9BACL</name>
<protein>
    <submittedName>
        <fullName evidence="1">Uncharacterized protein</fullName>
    </submittedName>
</protein>
<organism evidence="1 2">
    <name type="scientific">Jeotgalibacillus haloalkalitolerans</name>
    <dbReference type="NCBI Taxonomy" id="3104292"/>
    <lineage>
        <taxon>Bacteria</taxon>
        <taxon>Bacillati</taxon>
        <taxon>Bacillota</taxon>
        <taxon>Bacilli</taxon>
        <taxon>Bacillales</taxon>
        <taxon>Caryophanaceae</taxon>
        <taxon>Jeotgalibacillus</taxon>
    </lineage>
</organism>
<dbReference type="Proteomes" id="UP001292084">
    <property type="component" value="Unassembled WGS sequence"/>
</dbReference>
<proteinExistence type="predicted"/>
<reference evidence="1 2" key="1">
    <citation type="submission" date="2023-12" db="EMBL/GenBank/DDBJ databases">
        <title>Jeotgalibacillus haloalkaliphilus sp. nov., a novel salt-tolerant bacteria, isolated from the estuary of the Fenhe River into the Yellow River.</title>
        <authorList>
            <person name="Li Y."/>
        </authorList>
    </citation>
    <scope>NUCLEOTIDE SEQUENCE [LARGE SCALE GENOMIC DNA]</scope>
    <source>
        <strain evidence="1 2">HH7-29</strain>
    </source>
</reference>
<comment type="caution">
    <text evidence="1">The sequence shown here is derived from an EMBL/GenBank/DDBJ whole genome shotgun (WGS) entry which is preliminary data.</text>
</comment>
<keyword evidence="2" id="KW-1185">Reference proteome</keyword>
<dbReference type="RefSeq" id="WP_322420407.1">
    <property type="nucleotide sequence ID" value="NZ_JAXQNN010000001.1"/>
</dbReference>